<feature type="domain" description="Methyltransferase" evidence="1">
    <location>
        <begin position="180"/>
        <end position="287"/>
    </location>
</feature>
<gene>
    <name evidence="3" type="ORF">Van01_21690</name>
</gene>
<dbReference type="Pfam" id="PF13847">
    <property type="entry name" value="Methyltransf_31"/>
    <property type="match status" value="1"/>
</dbReference>
<evidence type="ECO:0000259" key="1">
    <source>
        <dbReference type="Pfam" id="PF13847"/>
    </source>
</evidence>
<reference evidence="3 4" key="1">
    <citation type="submission" date="2021-01" db="EMBL/GenBank/DDBJ databases">
        <title>Whole genome shotgun sequence of Verrucosispora andamanensis NBRC 109075.</title>
        <authorList>
            <person name="Komaki H."/>
            <person name="Tamura T."/>
        </authorList>
    </citation>
    <scope>NUCLEOTIDE SEQUENCE [LARGE SCALE GENOMIC DNA]</scope>
    <source>
        <strain evidence="3 4">NBRC 109075</strain>
    </source>
</reference>
<dbReference type="RefSeq" id="WP_204005283.1">
    <property type="nucleotide sequence ID" value="NZ_BOOZ01000009.1"/>
</dbReference>
<dbReference type="SUPFAM" id="SSF53335">
    <property type="entry name" value="S-adenosyl-L-methionine-dependent methyltransferases"/>
    <property type="match status" value="1"/>
</dbReference>
<dbReference type="GO" id="GO:0032259">
    <property type="term" value="P:methylation"/>
    <property type="evidence" value="ECO:0007669"/>
    <property type="project" value="UniProtKB-KW"/>
</dbReference>
<keyword evidence="4" id="KW-1185">Reference proteome</keyword>
<dbReference type="Gene3D" id="1.10.10.10">
    <property type="entry name" value="Winged helix-like DNA-binding domain superfamily/Winged helix DNA-binding domain"/>
    <property type="match status" value="1"/>
</dbReference>
<proteinExistence type="predicted"/>
<dbReference type="CDD" id="cd02440">
    <property type="entry name" value="AdoMet_MTases"/>
    <property type="match status" value="1"/>
</dbReference>
<dbReference type="InterPro" id="IPR036388">
    <property type="entry name" value="WH-like_DNA-bd_sf"/>
</dbReference>
<dbReference type="PANTHER" id="PTHR45128">
    <property type="entry name" value="METHYLTRANSFERASE TYPE 11"/>
    <property type="match status" value="1"/>
</dbReference>
<dbReference type="InterPro" id="IPR025714">
    <property type="entry name" value="Methyltranfer_dom"/>
</dbReference>
<accession>A0ABQ4HTJ4</accession>
<organism evidence="3 4">
    <name type="scientific">Micromonospora andamanensis</name>
    <dbReference type="NCBI Taxonomy" id="1287068"/>
    <lineage>
        <taxon>Bacteria</taxon>
        <taxon>Bacillati</taxon>
        <taxon>Actinomycetota</taxon>
        <taxon>Actinomycetes</taxon>
        <taxon>Micromonosporales</taxon>
        <taxon>Micromonosporaceae</taxon>
        <taxon>Micromonospora</taxon>
    </lineage>
</organism>
<keyword evidence="3" id="KW-0489">Methyltransferase</keyword>
<dbReference type="GO" id="GO:0008168">
    <property type="term" value="F:methyltransferase activity"/>
    <property type="evidence" value="ECO:0007669"/>
    <property type="project" value="UniProtKB-KW"/>
</dbReference>
<protein>
    <submittedName>
        <fullName evidence="3">SAM-dependent methyltransferase</fullName>
    </submittedName>
</protein>
<dbReference type="InterPro" id="IPR048711">
    <property type="entry name" value="WHD_Rv2258c"/>
</dbReference>
<sequence>MTQPDPRTLTFSLRLFRTMLATQEMFTVYLGVRLGLYDALRDGEPRTPGQLASAARVDTRYAREWLEQQATAGILVASAASGDDPEDRRYALPAAHATVLTESDDPASMAALAVLPVGGIATALPHLLDAYRTGARVADEVFGDDWLHGHSGANRALYRHQLAGWIETYLPDLHARLSEPGRRVADVACGVGWSSIALARAYPGLRVVGIDINDSAIALAGENATQAGVADRVRFTVGDAAGRADAQGYDLVCLFDALHELTDPVGVLAACRELSADGGTVLVMDAKVATVFTAPGDDVEQFQYATSVLHCLPAARLADGGGHGTVLRPNDVRAMAARAGYAAAVVVPVPDRFHRLYRLMA</sequence>
<dbReference type="Gene3D" id="3.40.50.150">
    <property type="entry name" value="Vaccinia Virus protein VP39"/>
    <property type="match status" value="1"/>
</dbReference>
<dbReference type="EMBL" id="BOOZ01000009">
    <property type="protein sequence ID" value="GIJ08955.1"/>
    <property type="molecule type" value="Genomic_DNA"/>
</dbReference>
<evidence type="ECO:0000313" key="4">
    <source>
        <dbReference type="Proteomes" id="UP000647017"/>
    </source>
</evidence>
<evidence type="ECO:0000259" key="2">
    <source>
        <dbReference type="Pfam" id="PF21320"/>
    </source>
</evidence>
<dbReference type="InterPro" id="IPR029063">
    <property type="entry name" value="SAM-dependent_MTases_sf"/>
</dbReference>
<dbReference type="Proteomes" id="UP000647017">
    <property type="component" value="Unassembled WGS sequence"/>
</dbReference>
<evidence type="ECO:0000313" key="3">
    <source>
        <dbReference type="EMBL" id="GIJ08955.1"/>
    </source>
</evidence>
<comment type="caution">
    <text evidence="3">The sequence shown here is derived from an EMBL/GenBank/DDBJ whole genome shotgun (WGS) entry which is preliminary data.</text>
</comment>
<dbReference type="InterPro" id="IPR036390">
    <property type="entry name" value="WH_DNA-bd_sf"/>
</dbReference>
<name>A0ABQ4HTJ4_9ACTN</name>
<keyword evidence="3" id="KW-0808">Transferase</keyword>
<dbReference type="Pfam" id="PF21320">
    <property type="entry name" value="WHD_Rv2258c"/>
    <property type="match status" value="1"/>
</dbReference>
<feature type="domain" description="S-adenosylmethionine-dependent methyltransferase Rv2258c-like winged HTH" evidence="2">
    <location>
        <begin position="28"/>
        <end position="101"/>
    </location>
</feature>
<dbReference type="InterPro" id="IPR053173">
    <property type="entry name" value="SAM-binding_MTase"/>
</dbReference>
<dbReference type="SUPFAM" id="SSF46785">
    <property type="entry name" value="Winged helix' DNA-binding domain"/>
    <property type="match status" value="1"/>
</dbReference>